<organism evidence="1">
    <name type="scientific">Anguilla anguilla</name>
    <name type="common">European freshwater eel</name>
    <name type="synonym">Muraena anguilla</name>
    <dbReference type="NCBI Taxonomy" id="7936"/>
    <lineage>
        <taxon>Eukaryota</taxon>
        <taxon>Metazoa</taxon>
        <taxon>Chordata</taxon>
        <taxon>Craniata</taxon>
        <taxon>Vertebrata</taxon>
        <taxon>Euteleostomi</taxon>
        <taxon>Actinopterygii</taxon>
        <taxon>Neopterygii</taxon>
        <taxon>Teleostei</taxon>
        <taxon>Anguilliformes</taxon>
        <taxon>Anguillidae</taxon>
        <taxon>Anguilla</taxon>
    </lineage>
</organism>
<accession>A0A0E9U6N7</accession>
<proteinExistence type="predicted"/>
<sequence length="32" mass="3821">MKHTKACNNQNAFTQMNHFESLCQSRQRRPTI</sequence>
<name>A0A0E9U6N7_ANGAN</name>
<reference evidence="1" key="1">
    <citation type="submission" date="2014-11" db="EMBL/GenBank/DDBJ databases">
        <authorList>
            <person name="Amaro Gonzalez C."/>
        </authorList>
    </citation>
    <scope>NUCLEOTIDE SEQUENCE</scope>
</reference>
<evidence type="ECO:0000313" key="1">
    <source>
        <dbReference type="EMBL" id="JAH61579.1"/>
    </source>
</evidence>
<reference evidence="1" key="2">
    <citation type="journal article" date="2015" name="Fish Shellfish Immunol.">
        <title>Early steps in the European eel (Anguilla anguilla)-Vibrio vulnificus interaction in the gills: Role of the RtxA13 toxin.</title>
        <authorList>
            <person name="Callol A."/>
            <person name="Pajuelo D."/>
            <person name="Ebbesson L."/>
            <person name="Teles M."/>
            <person name="MacKenzie S."/>
            <person name="Amaro C."/>
        </authorList>
    </citation>
    <scope>NUCLEOTIDE SEQUENCE</scope>
</reference>
<protein>
    <submittedName>
        <fullName evidence="1">Uncharacterized protein</fullName>
    </submittedName>
</protein>
<dbReference type="EMBL" id="GBXM01046998">
    <property type="protein sequence ID" value="JAH61579.1"/>
    <property type="molecule type" value="Transcribed_RNA"/>
</dbReference>
<dbReference type="AlphaFoldDB" id="A0A0E9U6N7"/>